<sequence length="61" mass="7031">MNSILSDQQLIQSIRTARETYTRLLAAGGPYDELLRICTELTVLQREWNGRLARRVLERAA</sequence>
<gene>
    <name evidence="1" type="ORF">GCM10023184_36550</name>
</gene>
<reference evidence="2" key="1">
    <citation type="journal article" date="2019" name="Int. J. Syst. Evol. Microbiol.">
        <title>The Global Catalogue of Microorganisms (GCM) 10K type strain sequencing project: providing services to taxonomists for standard genome sequencing and annotation.</title>
        <authorList>
            <consortium name="The Broad Institute Genomics Platform"/>
            <consortium name="The Broad Institute Genome Sequencing Center for Infectious Disease"/>
            <person name="Wu L."/>
            <person name="Ma J."/>
        </authorList>
    </citation>
    <scope>NUCLEOTIDE SEQUENCE [LARGE SCALE GENOMIC DNA]</scope>
    <source>
        <strain evidence="2">JCM 17919</strain>
    </source>
</reference>
<dbReference type="RefSeq" id="WP_345257269.1">
    <property type="nucleotide sequence ID" value="NZ_BAABGY010000011.1"/>
</dbReference>
<dbReference type="Proteomes" id="UP001501725">
    <property type="component" value="Unassembled WGS sequence"/>
</dbReference>
<keyword evidence="2" id="KW-1185">Reference proteome</keyword>
<accession>A0ABP8HHV9</accession>
<protein>
    <submittedName>
        <fullName evidence="1">Uncharacterized protein</fullName>
    </submittedName>
</protein>
<evidence type="ECO:0000313" key="2">
    <source>
        <dbReference type="Proteomes" id="UP001501725"/>
    </source>
</evidence>
<name>A0ABP8HHV9_9BACT</name>
<organism evidence="1 2">
    <name type="scientific">Flaviaesturariibacter amylovorans</name>
    <dbReference type="NCBI Taxonomy" id="1084520"/>
    <lineage>
        <taxon>Bacteria</taxon>
        <taxon>Pseudomonadati</taxon>
        <taxon>Bacteroidota</taxon>
        <taxon>Chitinophagia</taxon>
        <taxon>Chitinophagales</taxon>
        <taxon>Chitinophagaceae</taxon>
        <taxon>Flaviaestuariibacter</taxon>
    </lineage>
</organism>
<evidence type="ECO:0000313" key="1">
    <source>
        <dbReference type="EMBL" id="GAA4339440.1"/>
    </source>
</evidence>
<comment type="caution">
    <text evidence="1">The sequence shown here is derived from an EMBL/GenBank/DDBJ whole genome shotgun (WGS) entry which is preliminary data.</text>
</comment>
<proteinExistence type="predicted"/>
<dbReference type="EMBL" id="BAABGY010000011">
    <property type="protein sequence ID" value="GAA4339440.1"/>
    <property type="molecule type" value="Genomic_DNA"/>
</dbReference>